<dbReference type="CDD" id="cd00801">
    <property type="entry name" value="INT_P4_C"/>
    <property type="match status" value="1"/>
</dbReference>
<keyword evidence="3" id="KW-0238">DNA-binding</keyword>
<dbReference type="Pfam" id="PF00589">
    <property type="entry name" value="Phage_integrase"/>
    <property type="match status" value="1"/>
</dbReference>
<dbReference type="InterPro" id="IPR025166">
    <property type="entry name" value="Integrase_DNA_bind_dom"/>
</dbReference>
<dbReference type="KEGG" id="trb:HB776_19455"/>
<keyword evidence="4" id="KW-0233">DNA recombination</keyword>
<dbReference type="InterPro" id="IPR038488">
    <property type="entry name" value="Integrase_DNA-bd_sf"/>
</dbReference>
<dbReference type="PROSITE" id="PS51898">
    <property type="entry name" value="TYR_RECOMBINASE"/>
    <property type="match status" value="1"/>
</dbReference>
<keyword evidence="2" id="KW-0229">DNA integration</keyword>
<dbReference type="AlphaFoldDB" id="A0A7G6U2A7"/>
<dbReference type="Pfam" id="PF22022">
    <property type="entry name" value="Phage_int_M"/>
    <property type="match status" value="1"/>
</dbReference>
<name>A0A7G6U2A7_9BRAD</name>
<dbReference type="InterPro" id="IPR050808">
    <property type="entry name" value="Phage_Integrase"/>
</dbReference>
<dbReference type="InterPro" id="IPR013762">
    <property type="entry name" value="Integrase-like_cat_sf"/>
</dbReference>
<feature type="region of interest" description="Disordered" evidence="5">
    <location>
        <begin position="84"/>
        <end position="108"/>
    </location>
</feature>
<dbReference type="Gene3D" id="1.10.150.130">
    <property type="match status" value="1"/>
</dbReference>
<dbReference type="Pfam" id="PF13356">
    <property type="entry name" value="Arm-DNA-bind_3"/>
    <property type="match status" value="1"/>
</dbReference>
<evidence type="ECO:0000256" key="2">
    <source>
        <dbReference type="ARBA" id="ARBA00022908"/>
    </source>
</evidence>
<comment type="similarity">
    <text evidence="1">Belongs to the 'phage' integrase family.</text>
</comment>
<evidence type="ECO:0000256" key="1">
    <source>
        <dbReference type="ARBA" id="ARBA00008857"/>
    </source>
</evidence>
<evidence type="ECO:0000313" key="8">
    <source>
        <dbReference type="Proteomes" id="UP000515291"/>
    </source>
</evidence>
<dbReference type="Gene3D" id="1.10.443.10">
    <property type="entry name" value="Intergrase catalytic core"/>
    <property type="match status" value="1"/>
</dbReference>
<dbReference type="InterPro" id="IPR011010">
    <property type="entry name" value="DNA_brk_join_enz"/>
</dbReference>
<dbReference type="InterPro" id="IPR002104">
    <property type="entry name" value="Integrase_catalytic"/>
</dbReference>
<dbReference type="GO" id="GO:0003677">
    <property type="term" value="F:DNA binding"/>
    <property type="evidence" value="ECO:0007669"/>
    <property type="project" value="UniProtKB-KW"/>
</dbReference>
<dbReference type="Proteomes" id="UP000515291">
    <property type="component" value="Chromosome"/>
</dbReference>
<evidence type="ECO:0000256" key="5">
    <source>
        <dbReference type="SAM" id="MobiDB-lite"/>
    </source>
</evidence>
<evidence type="ECO:0000259" key="6">
    <source>
        <dbReference type="PROSITE" id="PS51898"/>
    </source>
</evidence>
<gene>
    <name evidence="7" type="ORF">HB776_19455</name>
</gene>
<dbReference type="Gene3D" id="3.30.160.390">
    <property type="entry name" value="Integrase, DNA-binding domain"/>
    <property type="match status" value="1"/>
</dbReference>
<accession>A0A7G6U2A7</accession>
<dbReference type="GO" id="GO:0006310">
    <property type="term" value="P:DNA recombination"/>
    <property type="evidence" value="ECO:0007669"/>
    <property type="project" value="UniProtKB-KW"/>
</dbReference>
<dbReference type="GO" id="GO:0015074">
    <property type="term" value="P:DNA integration"/>
    <property type="evidence" value="ECO:0007669"/>
    <property type="project" value="UniProtKB-KW"/>
</dbReference>
<evidence type="ECO:0000313" key="7">
    <source>
        <dbReference type="EMBL" id="QND73139.1"/>
    </source>
</evidence>
<dbReference type="PANTHER" id="PTHR30629">
    <property type="entry name" value="PROPHAGE INTEGRASE"/>
    <property type="match status" value="1"/>
</dbReference>
<protein>
    <submittedName>
        <fullName evidence="7">Tyrosine-type recombinase/integrase</fullName>
    </submittedName>
</protein>
<sequence length="438" mass="48159">MAALSAYSINSAKPKASRYAVADAGHPGLRLMVYPSGEKAFGFRYARPGATEGTKKDVLMVLGPAAGSGALTLVQAREMASAARRQLATGEDPADSRRQERAATAARIEAEQREAKRRDNLVEAVLARYFRLKVDGMKSAYELKRLLSVELAPWAARRVDSISRADAIKLIDDIAERGRKVTANRVRTKAGTFFSWCRSKALVEANPFADTEPAVAEKSRDRVLSDDELRLLTKAMDSAPPLWRAFFRLALLTGQRRNEVAGMQWLELNLNETAPVWTIPAARTKNGREHIVPLSPQAATIIRGLPRIQIMGKSGKLKDSDLVLTTTGVTALGGFSKAKGRLDAAFRELAGEDAEIKQWQLHDFRRTMATSMARLRVDIVVIEKVLNHVSGTMAGVAGVYQRHEYADEKQAAMIVWANHLDDLHAPQASNVIPLKKEA</sequence>
<dbReference type="InterPro" id="IPR053876">
    <property type="entry name" value="Phage_int_M"/>
</dbReference>
<dbReference type="PANTHER" id="PTHR30629:SF2">
    <property type="entry name" value="PROPHAGE INTEGRASE INTS-RELATED"/>
    <property type="match status" value="1"/>
</dbReference>
<dbReference type="RefSeq" id="WP_184511981.1">
    <property type="nucleotide sequence ID" value="NZ_CP050292.1"/>
</dbReference>
<evidence type="ECO:0000256" key="3">
    <source>
        <dbReference type="ARBA" id="ARBA00023125"/>
    </source>
</evidence>
<reference evidence="8" key="1">
    <citation type="journal article" date="2020" name="Mol. Plant Microbe">
        <title>Rhizobial microsymbionts of the narrowly endemic Oxytropis species growing in Kamchatka are characterized by significant genetic diversity and possess a set of genes that are associated with T3SS and T6SS secretion systems and can affect the development of symbiosis.</title>
        <authorList>
            <person name="Safronova V."/>
            <person name="Guro P."/>
            <person name="Sazanova A."/>
            <person name="Kuznetsova I."/>
            <person name="Belimov A."/>
            <person name="Yakubov V."/>
            <person name="Chirak E."/>
            <person name="Afonin A."/>
            <person name="Gogolev Y."/>
            <person name="Andronov E."/>
            <person name="Tikhonovich I."/>
        </authorList>
    </citation>
    <scope>NUCLEOTIDE SEQUENCE [LARGE SCALE GENOMIC DNA]</scope>
    <source>
        <strain evidence="8">581</strain>
    </source>
</reference>
<dbReference type="EMBL" id="CP050292">
    <property type="protein sequence ID" value="QND73139.1"/>
    <property type="molecule type" value="Genomic_DNA"/>
</dbReference>
<organism evidence="7 8">
    <name type="scientific">Tardiphaga robiniae</name>
    <dbReference type="NCBI Taxonomy" id="943830"/>
    <lineage>
        <taxon>Bacteria</taxon>
        <taxon>Pseudomonadati</taxon>
        <taxon>Pseudomonadota</taxon>
        <taxon>Alphaproteobacteria</taxon>
        <taxon>Hyphomicrobiales</taxon>
        <taxon>Nitrobacteraceae</taxon>
        <taxon>Tardiphaga</taxon>
    </lineage>
</organism>
<dbReference type="SUPFAM" id="SSF56349">
    <property type="entry name" value="DNA breaking-rejoining enzymes"/>
    <property type="match status" value="1"/>
</dbReference>
<dbReference type="InterPro" id="IPR010998">
    <property type="entry name" value="Integrase_recombinase_N"/>
</dbReference>
<evidence type="ECO:0000256" key="4">
    <source>
        <dbReference type="ARBA" id="ARBA00023172"/>
    </source>
</evidence>
<proteinExistence type="inferred from homology"/>
<feature type="domain" description="Tyr recombinase" evidence="6">
    <location>
        <begin position="219"/>
        <end position="414"/>
    </location>
</feature>